<keyword evidence="6" id="KW-1185">Reference proteome</keyword>
<dbReference type="InterPro" id="IPR032514">
    <property type="entry name" value="GtaA_central"/>
</dbReference>
<dbReference type="InterPro" id="IPR032515">
    <property type="entry name" value="DUF4964"/>
</dbReference>
<dbReference type="PANTHER" id="PTHR31987:SF1">
    <property type="entry name" value="GLUTAMINASE A"/>
    <property type="match status" value="1"/>
</dbReference>
<dbReference type="RefSeq" id="WP_103982983.1">
    <property type="nucleotide sequence ID" value="NZ_FNVS01000006.1"/>
</dbReference>
<proteinExistence type="predicted"/>
<evidence type="ECO:0000259" key="3">
    <source>
        <dbReference type="Pfam" id="PF16335"/>
    </source>
</evidence>
<dbReference type="Pfam" id="PF17168">
    <property type="entry name" value="DUF5127"/>
    <property type="match status" value="1"/>
</dbReference>
<dbReference type="Pfam" id="PF16334">
    <property type="entry name" value="DUF4964"/>
    <property type="match status" value="1"/>
</dbReference>
<feature type="domain" description="Glutaminase A central" evidence="3">
    <location>
        <begin position="495"/>
        <end position="831"/>
    </location>
</feature>
<name>A0A8G2FAD0_9BACT</name>
<feature type="domain" description="Glutaminase A N-terminal" evidence="4">
    <location>
        <begin position="260"/>
        <end position="489"/>
    </location>
</feature>
<organism evidence="5 6">
    <name type="scientific">Parabacteroides chinchillae</name>
    <dbReference type="NCBI Taxonomy" id="871327"/>
    <lineage>
        <taxon>Bacteria</taxon>
        <taxon>Pseudomonadati</taxon>
        <taxon>Bacteroidota</taxon>
        <taxon>Bacteroidia</taxon>
        <taxon>Bacteroidales</taxon>
        <taxon>Tannerellaceae</taxon>
        <taxon>Parabacteroides</taxon>
    </lineage>
</organism>
<dbReference type="AlphaFoldDB" id="A0A8G2FAD0"/>
<dbReference type="PANTHER" id="PTHR31987">
    <property type="entry name" value="GLUTAMINASE A-RELATED"/>
    <property type="match status" value="1"/>
</dbReference>
<dbReference type="PROSITE" id="PS51257">
    <property type="entry name" value="PROKAR_LIPOPROTEIN"/>
    <property type="match status" value="1"/>
</dbReference>
<feature type="domain" description="DUF4964" evidence="2">
    <location>
        <begin position="26"/>
        <end position="98"/>
    </location>
</feature>
<dbReference type="InterPro" id="IPR033433">
    <property type="entry name" value="GtaA_N"/>
</dbReference>
<dbReference type="InterPro" id="IPR052743">
    <property type="entry name" value="Glutaminase_GtaA"/>
</dbReference>
<feature type="signal peptide" evidence="1">
    <location>
        <begin position="1"/>
        <end position="22"/>
    </location>
</feature>
<accession>A0A8G2FAD0</accession>
<comment type="caution">
    <text evidence="5">The sequence shown here is derived from an EMBL/GenBank/DDBJ whole genome shotgun (WGS) entry which is preliminary data.</text>
</comment>
<keyword evidence="1" id="KW-0732">Signal</keyword>
<dbReference type="InterPro" id="IPR008979">
    <property type="entry name" value="Galactose-bd-like_sf"/>
</dbReference>
<reference evidence="5 6" key="1">
    <citation type="submission" date="2016-10" db="EMBL/GenBank/DDBJ databases">
        <authorList>
            <person name="Varghese N."/>
            <person name="Submissions S."/>
        </authorList>
    </citation>
    <scope>NUCLEOTIDE SEQUENCE [LARGE SCALE GENOMIC DNA]</scope>
    <source>
        <strain evidence="5 6">DSM 29073</strain>
    </source>
</reference>
<dbReference type="Gene3D" id="2.60.120.260">
    <property type="entry name" value="Galactose-binding domain-like"/>
    <property type="match status" value="1"/>
</dbReference>
<evidence type="ECO:0000313" key="5">
    <source>
        <dbReference type="EMBL" id="SEF75854.1"/>
    </source>
</evidence>
<evidence type="ECO:0000259" key="2">
    <source>
        <dbReference type="Pfam" id="PF16334"/>
    </source>
</evidence>
<sequence>MKKHFYLFLFLVGLLFSSCSDPGVSFQPEKKNDLRAPAYPLITIDPYTSAWSFSDHLYDDCIRHWTGKKHPLIGAVRVDGKAYRFMGKEDMALKAILPTAAREKWDAAYTEREPASGWLSMDFNDASWTKGKAAFGTSEMPNLSTSWISPDIWIRRTFDLPEDDYNGQTIFLEYSHDDIFELYVNGIEVVNTGNTWKNNVIIELPAEVKAMLKPGKNIITAHCHNTVGGAYVDFGLYRKEDRGSSFDLVARQTSANVLPTQTYYTFECGPVQLDMIFTSPLLLNDLDLMTTPVNYISYQVQSLDGKEHDVQLYVEATPHWAVDNEGQPVSYEREERDGITYLKTGTIEQPVLAKKGDDVRIDWGYFYMAANDAENTSLAIGDYHKMKSDFIKVGELSANTFNPDMAPESENMNVLAFNRNLGHVVSPVGGYIMLGYDDGYAIQYFKDNRMAYWKHDGQVNIYNAFEKAGKDYASVMKRCAGFDTRMMNDAENAGGKKYADLCALAYRQAIAAHKLIQDKEGNLLFFSKENFSNGSIGTVDITYPSAPLFLLYNPELLKGMMNPIFYYSESGKWNKPFAAHDVGTYPLANGQTYGGDMPVEESGNMLILTTAIAVREGNAGYAKKHWDVLTVWANYLMKEGLDPENQLCTDDFAGHFAHNTNLSIKAIIGIAGYGKLAEMLGEKEVADKYTNAAREMAEKWVNMADDGDHYRLTFDQPGTWSQKYNLVWDKLLGLHVFPEEIATEEMAYYLTKQNKYGLPLDIRKTYTKSDWILWTACLTNNMDDFNSLVDPVYKYANETTTRMPLSDWHETTDGNSVGFRARSVVGGYFMKMLEQAMAKDISSM</sequence>
<feature type="chain" id="PRO_5034254038" evidence="1">
    <location>
        <begin position="23"/>
        <end position="844"/>
    </location>
</feature>
<evidence type="ECO:0000256" key="1">
    <source>
        <dbReference type="SAM" id="SignalP"/>
    </source>
</evidence>
<dbReference type="SUPFAM" id="SSF49785">
    <property type="entry name" value="Galactose-binding domain-like"/>
    <property type="match status" value="1"/>
</dbReference>
<evidence type="ECO:0000313" key="6">
    <source>
        <dbReference type="Proteomes" id="UP000236725"/>
    </source>
</evidence>
<dbReference type="InterPro" id="IPR008928">
    <property type="entry name" value="6-hairpin_glycosidase_sf"/>
</dbReference>
<gene>
    <name evidence="5" type="ORF">SAMN05444001_10676</name>
</gene>
<evidence type="ECO:0000259" key="4">
    <source>
        <dbReference type="Pfam" id="PF17168"/>
    </source>
</evidence>
<protein>
    <submittedName>
        <fullName evidence="5">L-glutaminase</fullName>
    </submittedName>
</protein>
<dbReference type="Pfam" id="PF16335">
    <property type="entry name" value="GtaA_6_Hairpin"/>
    <property type="match status" value="1"/>
</dbReference>
<dbReference type="EMBL" id="FNVS01000006">
    <property type="protein sequence ID" value="SEF75854.1"/>
    <property type="molecule type" value="Genomic_DNA"/>
</dbReference>
<dbReference type="SUPFAM" id="SSF48208">
    <property type="entry name" value="Six-hairpin glycosidases"/>
    <property type="match status" value="1"/>
</dbReference>
<dbReference type="Proteomes" id="UP000236725">
    <property type="component" value="Unassembled WGS sequence"/>
</dbReference>
<dbReference type="GO" id="GO:0005975">
    <property type="term" value="P:carbohydrate metabolic process"/>
    <property type="evidence" value="ECO:0007669"/>
    <property type="project" value="InterPro"/>
</dbReference>